<accession>A0A9E3H907</accession>
<protein>
    <recommendedName>
        <fullName evidence="1">NAD/GMP synthase domain-containing protein</fullName>
    </recommendedName>
</protein>
<dbReference type="PANTHER" id="PTHR43169">
    <property type="entry name" value="EXSB FAMILY PROTEIN"/>
    <property type="match status" value="1"/>
</dbReference>
<evidence type="ECO:0000313" key="2">
    <source>
        <dbReference type="EMBL" id="MBW4432886.1"/>
    </source>
</evidence>
<evidence type="ECO:0000259" key="1">
    <source>
        <dbReference type="Pfam" id="PF02540"/>
    </source>
</evidence>
<dbReference type="PANTHER" id="PTHR43169:SF3">
    <property type="entry name" value="ATPASE, PP-LOOP SUPERFAMILY-RELATED"/>
    <property type="match status" value="1"/>
</dbReference>
<dbReference type="InterPro" id="IPR014729">
    <property type="entry name" value="Rossmann-like_a/b/a_fold"/>
</dbReference>
<proteinExistence type="predicted"/>
<comment type="caution">
    <text evidence="2">The sequence shown here is derived from an EMBL/GenBank/DDBJ whole genome shotgun (WGS) entry which is preliminary data.</text>
</comment>
<dbReference type="SUPFAM" id="SSF52402">
    <property type="entry name" value="Adenine nucleotide alpha hydrolases-like"/>
    <property type="match status" value="1"/>
</dbReference>
<dbReference type="InterPro" id="IPR022310">
    <property type="entry name" value="NAD/GMP_synthase"/>
</dbReference>
<gene>
    <name evidence="2" type="ORF">KME28_14440</name>
</gene>
<dbReference type="AlphaFoldDB" id="A0A9E3H907"/>
<organism evidence="2 3">
    <name type="scientific">Pelatocladus maniniholoensis HA4357-MV3</name>
    <dbReference type="NCBI Taxonomy" id="1117104"/>
    <lineage>
        <taxon>Bacteria</taxon>
        <taxon>Bacillati</taxon>
        <taxon>Cyanobacteriota</taxon>
        <taxon>Cyanophyceae</taxon>
        <taxon>Nostocales</taxon>
        <taxon>Nostocaceae</taxon>
        <taxon>Pelatocladus</taxon>
    </lineage>
</organism>
<evidence type="ECO:0000313" key="3">
    <source>
        <dbReference type="Proteomes" id="UP000813215"/>
    </source>
</evidence>
<name>A0A9E3H907_9NOST</name>
<reference evidence="2" key="1">
    <citation type="submission" date="2021-05" db="EMBL/GenBank/DDBJ databases">
        <authorList>
            <person name="Pietrasiak N."/>
            <person name="Ward R."/>
            <person name="Stajich J.E."/>
            <person name="Kurbessoian T."/>
        </authorList>
    </citation>
    <scope>NUCLEOTIDE SEQUENCE</scope>
    <source>
        <strain evidence="2">HA4357-MV3</strain>
    </source>
</reference>
<dbReference type="Gene3D" id="3.40.50.620">
    <property type="entry name" value="HUPs"/>
    <property type="match status" value="1"/>
</dbReference>
<feature type="domain" description="NAD/GMP synthase" evidence="1">
    <location>
        <begin position="115"/>
        <end position="188"/>
    </location>
</feature>
<dbReference type="Proteomes" id="UP000813215">
    <property type="component" value="Unassembled WGS sequence"/>
</dbReference>
<sequence>MRIQNTLLRYFRLFIPKFISEDYSPYKCNIPVNGINYNLRARRIHLQNKIKTWFNTGKNPFFQPVQCQECLFDTRIPNIYIGADGVCNMCMTYKKNFKQEILDSELQTFVNTPRENGAKVDAVVGFSGGKDSAVSLITARQQLGLDVTAVLVQNGFIPEQVVENGRKLCDKLGVELVVLNIYLAPYVKEMIDNNFKNGYPCYKCGDMFYKEIQDYCVEHHINRIIMGRNWWHWIEPEVRSTKWITDEKTGIKLQIFSLPFVLQLTEKDVYRILDEIGWSTVKIHGNSTNCVLPGLVEYQVNKRLGYHPELQLLSREVITGFLDKEEAKHQLSDIKDNTETLHKLVEKKLEENQSRKED</sequence>
<dbReference type="Pfam" id="PF02540">
    <property type="entry name" value="NAD_synthase"/>
    <property type="match status" value="1"/>
</dbReference>
<dbReference type="GO" id="GO:0006163">
    <property type="term" value="P:purine nucleotide metabolic process"/>
    <property type="evidence" value="ECO:0007669"/>
    <property type="project" value="UniProtKB-ARBA"/>
</dbReference>
<dbReference type="InterPro" id="IPR052188">
    <property type="entry name" value="Ni-pincer_cofactor_biosynth"/>
</dbReference>
<dbReference type="EMBL" id="JAHHHW010000094">
    <property type="protein sequence ID" value="MBW4432886.1"/>
    <property type="molecule type" value="Genomic_DNA"/>
</dbReference>
<reference evidence="2" key="2">
    <citation type="journal article" date="2022" name="Microbiol. Resour. Announc.">
        <title>Metagenome Sequencing to Explore Phylogenomics of Terrestrial Cyanobacteria.</title>
        <authorList>
            <person name="Ward R.D."/>
            <person name="Stajich J.E."/>
            <person name="Johansen J.R."/>
            <person name="Huntemann M."/>
            <person name="Clum A."/>
            <person name="Foster B."/>
            <person name="Foster B."/>
            <person name="Roux S."/>
            <person name="Palaniappan K."/>
            <person name="Varghese N."/>
            <person name="Mukherjee S."/>
            <person name="Reddy T.B.K."/>
            <person name="Daum C."/>
            <person name="Copeland A."/>
            <person name="Chen I.A."/>
            <person name="Ivanova N.N."/>
            <person name="Kyrpides N.C."/>
            <person name="Shapiro N."/>
            <person name="Eloe-Fadrosh E.A."/>
            <person name="Pietrasiak N."/>
        </authorList>
    </citation>
    <scope>NUCLEOTIDE SEQUENCE</scope>
    <source>
        <strain evidence="2">HA4357-MV3</strain>
    </source>
</reference>